<evidence type="ECO:0000256" key="1">
    <source>
        <dbReference type="ARBA" id="ARBA00008361"/>
    </source>
</evidence>
<dbReference type="PANTHER" id="PTHR44942">
    <property type="entry name" value="METHYLTRANSF_11 DOMAIN-CONTAINING PROTEIN"/>
    <property type="match status" value="1"/>
</dbReference>
<dbReference type="GO" id="GO:0008757">
    <property type="term" value="F:S-adenosylmethionine-dependent methyltransferase activity"/>
    <property type="evidence" value="ECO:0007669"/>
    <property type="project" value="InterPro"/>
</dbReference>
<evidence type="ECO:0000256" key="3">
    <source>
        <dbReference type="ARBA" id="ARBA00022679"/>
    </source>
</evidence>
<organism evidence="5 6">
    <name type="scientific">Streptomyces qaidamensis</name>
    <dbReference type="NCBI Taxonomy" id="1783515"/>
    <lineage>
        <taxon>Bacteria</taxon>
        <taxon>Bacillati</taxon>
        <taxon>Actinomycetota</taxon>
        <taxon>Actinomycetes</taxon>
        <taxon>Kitasatosporales</taxon>
        <taxon>Streptomycetaceae</taxon>
        <taxon>Streptomyces</taxon>
        <taxon>Streptomyces aurantiacus group</taxon>
    </lineage>
</organism>
<evidence type="ECO:0000259" key="4">
    <source>
        <dbReference type="Pfam" id="PF08241"/>
    </source>
</evidence>
<dbReference type="Pfam" id="PF08241">
    <property type="entry name" value="Methyltransf_11"/>
    <property type="match status" value="1"/>
</dbReference>
<keyword evidence="3 5" id="KW-0808">Transferase</keyword>
<dbReference type="GO" id="GO:0032259">
    <property type="term" value="P:methylation"/>
    <property type="evidence" value="ECO:0007669"/>
    <property type="project" value="UniProtKB-KW"/>
</dbReference>
<dbReference type="Proteomes" id="UP000076096">
    <property type="component" value="Chromosome"/>
</dbReference>
<protein>
    <submittedName>
        <fullName evidence="5">Methyltransferase</fullName>
    </submittedName>
</protein>
<dbReference type="Gene3D" id="3.40.50.150">
    <property type="entry name" value="Vaccinia Virus protein VP39"/>
    <property type="match status" value="1"/>
</dbReference>
<comment type="similarity">
    <text evidence="1">Belongs to the methyltransferase superfamily.</text>
</comment>
<feature type="domain" description="Methyltransferase type 11" evidence="4">
    <location>
        <begin position="44"/>
        <end position="138"/>
    </location>
</feature>
<name>A0A143BW17_9ACTN</name>
<dbReference type="SUPFAM" id="SSF53335">
    <property type="entry name" value="S-adenosyl-L-methionine-dependent methyltransferases"/>
    <property type="match status" value="1"/>
</dbReference>
<dbReference type="EMBL" id="CP015098">
    <property type="protein sequence ID" value="AMW08995.1"/>
    <property type="molecule type" value="Genomic_DNA"/>
</dbReference>
<dbReference type="PANTHER" id="PTHR44942:SF4">
    <property type="entry name" value="METHYLTRANSFERASE TYPE 11 DOMAIN-CONTAINING PROTEIN"/>
    <property type="match status" value="1"/>
</dbReference>
<dbReference type="KEGG" id="stsi:A4E84_05490"/>
<keyword evidence="2 5" id="KW-0489">Methyltransferase</keyword>
<evidence type="ECO:0000313" key="5">
    <source>
        <dbReference type="EMBL" id="AMW08995.1"/>
    </source>
</evidence>
<dbReference type="InterPro" id="IPR051052">
    <property type="entry name" value="Diverse_substrate_MTase"/>
</dbReference>
<dbReference type="AlphaFoldDB" id="A0A143BW17"/>
<dbReference type="STRING" id="1783515.A4E84_05490"/>
<evidence type="ECO:0000256" key="2">
    <source>
        <dbReference type="ARBA" id="ARBA00022603"/>
    </source>
</evidence>
<dbReference type="InterPro" id="IPR029063">
    <property type="entry name" value="SAM-dependent_MTases_sf"/>
</dbReference>
<evidence type="ECO:0000313" key="6">
    <source>
        <dbReference type="Proteomes" id="UP000076096"/>
    </source>
</evidence>
<accession>A0A143BW17</accession>
<dbReference type="InterPro" id="IPR013216">
    <property type="entry name" value="Methyltransf_11"/>
</dbReference>
<proteinExistence type="inferred from homology"/>
<dbReference type="CDD" id="cd02440">
    <property type="entry name" value="AdoMet_MTases"/>
    <property type="match status" value="1"/>
</dbReference>
<sequence>MTSTFRPDFGLTAQDYGRHRAGFPPQTVTHLYRHGISFPGKDVLDLGTGTGTLARLFARAGARVTGLDPAAPLLEQARELDREAGVETDYRVGTAESTGLPGGSYDVVTAGQCWHWFDAPRATAEIRRLLRPGGRVVVAHFDWLPLPGNVVEATEELILSFNPAWTLGGGTGLYPRWLTDLATAGFTGIETFSFDLAVPYSPEAWRGRIRASAGVGASLPPDEVERFDEALGRVLGDRFPGEVIQVPHRTWAVVATRGEEDRPARPAR</sequence>
<gene>
    <name evidence="5" type="ORF">A4E84_05490</name>
</gene>
<dbReference type="RefSeq" id="WP_062925457.1">
    <property type="nucleotide sequence ID" value="NZ_CP015098.1"/>
</dbReference>
<keyword evidence="6" id="KW-1185">Reference proteome</keyword>
<reference evidence="6" key="1">
    <citation type="submission" date="2016-04" db="EMBL/GenBank/DDBJ databases">
        <authorList>
            <person name="Zhang B."/>
        </authorList>
    </citation>
    <scope>NUCLEOTIDE SEQUENCE [LARGE SCALE GENOMIC DNA]</scope>
    <source>
        <strain evidence="6">S10</strain>
    </source>
</reference>